<sequence>MKLRDKKVTPSTIIPLDVEQLRITEYTGIRSGKRVSALNFGGHIIPTPEAKDAFYLSEVIPATLDESGSSATNGDIFVPSNEASTVELLSINDIKVMNWPDSVNGYWISVRFYQKDELKGKGWFHINNGAGEAILLNGKLQYDSPTIVRAMRPLFQKTVECECHDLVSKEYWNYRPDVETG</sequence>
<evidence type="ECO:0000313" key="1">
    <source>
        <dbReference type="EMBL" id="TYA10763.1"/>
    </source>
</evidence>
<gene>
    <name evidence="1" type="ORF">FRY98_23575</name>
</gene>
<evidence type="ECO:0000313" key="2">
    <source>
        <dbReference type="Proteomes" id="UP000325218"/>
    </source>
</evidence>
<proteinExistence type="predicted"/>
<keyword evidence="2" id="KW-1185">Reference proteome</keyword>
<protein>
    <submittedName>
        <fullName evidence="1">Uncharacterized protein</fullName>
    </submittedName>
</protein>
<accession>A0A5D0CL40</accession>
<dbReference type="Proteomes" id="UP000325218">
    <property type="component" value="Unassembled WGS sequence"/>
</dbReference>
<comment type="caution">
    <text evidence="1">The sequence shown here is derived from an EMBL/GenBank/DDBJ whole genome shotgun (WGS) entry which is preliminary data.</text>
</comment>
<dbReference type="OrthoDB" id="2625033at2"/>
<dbReference type="RefSeq" id="WP_148456733.1">
    <property type="nucleotide sequence ID" value="NZ_VSDO01000005.1"/>
</dbReference>
<reference evidence="1 2" key="1">
    <citation type="submission" date="2019-08" db="EMBL/GenBank/DDBJ databases">
        <title>Genome sequencing of Paenibacillus faecis DSM 23593(T).</title>
        <authorList>
            <person name="Kook J.-K."/>
            <person name="Park S.-N."/>
            <person name="Lim Y.K."/>
        </authorList>
    </citation>
    <scope>NUCLEOTIDE SEQUENCE [LARGE SCALE GENOMIC DNA]</scope>
    <source>
        <strain evidence="1 2">DSM 23593</strain>
    </source>
</reference>
<dbReference type="EMBL" id="VSDO01000005">
    <property type="protein sequence ID" value="TYA10763.1"/>
    <property type="molecule type" value="Genomic_DNA"/>
</dbReference>
<organism evidence="1 2">
    <name type="scientific">Paenibacillus faecis</name>
    <dbReference type="NCBI Taxonomy" id="862114"/>
    <lineage>
        <taxon>Bacteria</taxon>
        <taxon>Bacillati</taxon>
        <taxon>Bacillota</taxon>
        <taxon>Bacilli</taxon>
        <taxon>Bacillales</taxon>
        <taxon>Paenibacillaceae</taxon>
        <taxon>Paenibacillus</taxon>
    </lineage>
</organism>
<name>A0A5D0CL40_9BACL</name>
<dbReference type="AlphaFoldDB" id="A0A5D0CL40"/>